<dbReference type="STRING" id="403673.A0A177WDF9"/>
<dbReference type="PROSITE" id="PS50096">
    <property type="entry name" value="IQ"/>
    <property type="match status" value="1"/>
</dbReference>
<evidence type="ECO:0000313" key="5">
    <source>
        <dbReference type="Proteomes" id="UP000077115"/>
    </source>
</evidence>
<keyword evidence="2" id="KW-0175">Coiled coil</keyword>
<reference evidence="4 5" key="2">
    <citation type="submission" date="2016-05" db="EMBL/GenBank/DDBJ databases">
        <title>Lineage-specific infection strategies underlie the spectrum of fungal disease in amphibians.</title>
        <authorList>
            <person name="Cuomo C.A."/>
            <person name="Farrer R.A."/>
            <person name="James T."/>
            <person name="Longcore J."/>
            <person name="Birren B."/>
        </authorList>
    </citation>
    <scope>NUCLEOTIDE SEQUENCE [LARGE SCALE GENOMIC DNA]</scope>
    <source>
        <strain evidence="4 5">JEL423</strain>
    </source>
</reference>
<protein>
    <recommendedName>
        <fullName evidence="3">DH domain-containing protein</fullName>
    </recommendedName>
</protein>
<evidence type="ECO:0000313" key="4">
    <source>
        <dbReference type="EMBL" id="OAJ38137.1"/>
    </source>
</evidence>
<gene>
    <name evidence="4" type="ORF">BDEG_22092</name>
</gene>
<feature type="domain" description="DH" evidence="3">
    <location>
        <begin position="711"/>
        <end position="888"/>
    </location>
</feature>
<evidence type="ECO:0000256" key="2">
    <source>
        <dbReference type="SAM" id="Coils"/>
    </source>
</evidence>
<dbReference type="Gene3D" id="1.20.5.190">
    <property type="match status" value="1"/>
</dbReference>
<dbReference type="OrthoDB" id="2109879at2759"/>
<name>A0A177WDF9_BATDL</name>
<dbReference type="Gene3D" id="1.10.287.2610">
    <property type="match status" value="1"/>
</dbReference>
<dbReference type="InterPro" id="IPR001331">
    <property type="entry name" value="GDS_CDC24_CS"/>
</dbReference>
<proteinExistence type="predicted"/>
<accession>A0A177WDF9</accession>
<evidence type="ECO:0000256" key="1">
    <source>
        <dbReference type="ARBA" id="ARBA00022658"/>
    </source>
</evidence>
<sequence>MVHHPTPSHSRTDLSPAAIIHMYYNLATTDCINLLAQNEQYLRTSSNSFHYQTLQQLGLNIADLLSAVKEHIDQALQALPSLTDSHSSWKVCMEQVRQHHQELVQLIRSIPNNPPLINHDKSSLPKKQSRVDVESVEIYQHINSVLQMLITNISQFQILCSSDISSHGLDTMSAYIANESCNAESEPYSNDPVAIIPQYSCNESLNHAMMSGMSSIQSYGVIGPGNSNYMQANNLESLSQLDNHTSLTAQQYLSEIITPDLLQSINQMHTSPESTLPGMNDSSENVISCINSALYCLQSIIELSSQPFDASQRKDLYDLAYNAMLHITKLLSHYHIESSFSAETTQRISQDLQVAKIEVQEKSALMQRIYNQNVKLRDRCSEVLEKSKHHKSKGKELLVATKHATEYANDVNARYKQLDITIKKTNDANSALKIENEQFKKEAAIANQKIQELMNEKVAAEQASRELSNEKAATKQKLEQLTHEKATLDLQTRELQEKIAFLHKEMDKAQKSFDCDLVSCISKMEQKCKNLDSNIQTLQKENVAANAKIAALLKPQCDCVLKHEPIGLFDNTLLSASFTQATDSQKKMQSFKPGRPLPTIPYSTTTSDSINKLDLSRSDKLSIQLASQNNQTGQFFKNCNIFNYRDLPWDSIENALSAHKVYCSLLSRPIQIYSVYPAILRRFKNRHITATIIQSHWRGYKNRKQFYKHRNRLFVCGELVENEASYLQNLFILIKSALPIKEILKSGQKGALSRTRFCSILHSIEAIANVTATILYKILKRLDVWHVNQTVGDVFLRMVPHLMSYKAYIEQYSEVLKYYGLLGNGSSLKSNSHHELLDLLITPVQHIPRYVLLLKELIKNTSTHHPDRHLIQKACDQLHQLVLQIDGNSIENMEFILSDFPQSLEQNKRSLLYSISLDENTQTIEKVANEFRMVNRVLLVYSDLIIGADVMPSKNSTLKQLRFQWGLALSDVTAIEYNPAVLNDKKHNLGAMCISWRCDERSGTYCIPYINSQMGLSWTLKIQSTWKNASKFPGMTNKLGLISRSLVDTTGENIRNTPFNLLGDAFGQINIQDDQIKC</sequence>
<dbReference type="SMART" id="SM00015">
    <property type="entry name" value="IQ"/>
    <property type="match status" value="1"/>
</dbReference>
<dbReference type="CDD" id="cd23767">
    <property type="entry name" value="IQCD"/>
    <property type="match status" value="1"/>
</dbReference>
<evidence type="ECO:0000259" key="3">
    <source>
        <dbReference type="PROSITE" id="PS50010"/>
    </source>
</evidence>
<dbReference type="InterPro" id="IPR035899">
    <property type="entry name" value="DBL_dom_sf"/>
</dbReference>
<dbReference type="GO" id="GO:0030036">
    <property type="term" value="P:actin cytoskeleton organization"/>
    <property type="evidence" value="ECO:0007669"/>
    <property type="project" value="TreeGrafter"/>
</dbReference>
<dbReference type="PANTHER" id="PTHR12877:SF15">
    <property type="entry name" value="RHO GUANINE NUCLEOTIDE EXCHANGE FACTOR 17"/>
    <property type="match status" value="1"/>
</dbReference>
<dbReference type="PANTHER" id="PTHR12877">
    <property type="entry name" value="RHO GUANINE NUCLEOTIDE EXCHANGE FACTOR"/>
    <property type="match status" value="1"/>
</dbReference>
<dbReference type="PROSITE" id="PS00741">
    <property type="entry name" value="DH_1"/>
    <property type="match status" value="1"/>
</dbReference>
<dbReference type="PROSITE" id="PS50010">
    <property type="entry name" value="DH_2"/>
    <property type="match status" value="1"/>
</dbReference>
<dbReference type="Pfam" id="PF00612">
    <property type="entry name" value="IQ"/>
    <property type="match status" value="1"/>
</dbReference>
<dbReference type="GO" id="GO:0005085">
    <property type="term" value="F:guanyl-nucleotide exchange factor activity"/>
    <property type="evidence" value="ECO:0007669"/>
    <property type="project" value="UniProtKB-KW"/>
</dbReference>
<feature type="coiled-coil region" evidence="2">
    <location>
        <begin position="422"/>
        <end position="548"/>
    </location>
</feature>
<dbReference type="SUPFAM" id="SSF48065">
    <property type="entry name" value="DBL homology domain (DH-domain)"/>
    <property type="match status" value="1"/>
</dbReference>
<dbReference type="Gene3D" id="1.20.900.10">
    <property type="entry name" value="Dbl homology (DH) domain"/>
    <property type="match status" value="1"/>
</dbReference>
<dbReference type="VEuPathDB" id="FungiDB:BDEG_22092"/>
<organism evidence="4 5">
    <name type="scientific">Batrachochytrium dendrobatidis (strain JEL423)</name>
    <dbReference type="NCBI Taxonomy" id="403673"/>
    <lineage>
        <taxon>Eukaryota</taxon>
        <taxon>Fungi</taxon>
        <taxon>Fungi incertae sedis</taxon>
        <taxon>Chytridiomycota</taxon>
        <taxon>Chytridiomycota incertae sedis</taxon>
        <taxon>Chytridiomycetes</taxon>
        <taxon>Rhizophydiales</taxon>
        <taxon>Rhizophydiales incertae sedis</taxon>
        <taxon>Batrachochytrium</taxon>
    </lineage>
</organism>
<dbReference type="InterPro" id="IPR000219">
    <property type="entry name" value="DH_dom"/>
</dbReference>
<dbReference type="Pfam" id="PF00621">
    <property type="entry name" value="RhoGEF"/>
    <property type="match status" value="1"/>
</dbReference>
<dbReference type="InterPro" id="IPR039919">
    <property type="entry name" value="ARHGEF10/ARHGEF17"/>
</dbReference>
<dbReference type="AlphaFoldDB" id="A0A177WDF9"/>
<reference evidence="4 5" key="1">
    <citation type="submission" date="2006-10" db="EMBL/GenBank/DDBJ databases">
        <title>The Genome Sequence of Batrachochytrium dendrobatidis JEL423.</title>
        <authorList>
            <consortium name="The Broad Institute Genome Sequencing Platform"/>
            <person name="Birren B."/>
            <person name="Lander E."/>
            <person name="Galagan J."/>
            <person name="Cuomo C."/>
            <person name="Devon K."/>
            <person name="Jaffe D."/>
            <person name="Butler J."/>
            <person name="Alvarez P."/>
            <person name="Gnerre S."/>
            <person name="Grabherr M."/>
            <person name="Kleber M."/>
            <person name="Mauceli E."/>
            <person name="Brockman W."/>
            <person name="Young S."/>
            <person name="LaButti K."/>
            <person name="Sykes S."/>
            <person name="DeCaprio D."/>
            <person name="Crawford M."/>
            <person name="Koehrsen M."/>
            <person name="Engels R."/>
            <person name="Montgomery P."/>
            <person name="Pearson M."/>
            <person name="Howarth C."/>
            <person name="Larson L."/>
            <person name="White J."/>
            <person name="O'Leary S."/>
            <person name="Kodira C."/>
            <person name="Zeng Q."/>
            <person name="Yandava C."/>
            <person name="Alvarado L."/>
            <person name="Longcore J."/>
            <person name="James T."/>
        </authorList>
    </citation>
    <scope>NUCLEOTIDE SEQUENCE [LARGE SCALE GENOMIC DNA]</scope>
    <source>
        <strain evidence="4 5">JEL423</strain>
    </source>
</reference>
<keyword evidence="1" id="KW-0344">Guanine-nucleotide releasing factor</keyword>
<dbReference type="Proteomes" id="UP000077115">
    <property type="component" value="Unassembled WGS sequence"/>
</dbReference>
<dbReference type="GO" id="GO:0035556">
    <property type="term" value="P:intracellular signal transduction"/>
    <property type="evidence" value="ECO:0007669"/>
    <property type="project" value="InterPro"/>
</dbReference>
<dbReference type="InterPro" id="IPR000048">
    <property type="entry name" value="IQ_motif_EF-hand-BS"/>
</dbReference>
<dbReference type="EMBL" id="DS022301">
    <property type="protein sequence ID" value="OAJ38137.1"/>
    <property type="molecule type" value="Genomic_DNA"/>
</dbReference>
<dbReference type="SMART" id="SM00325">
    <property type="entry name" value="RhoGEF"/>
    <property type="match status" value="1"/>
</dbReference>